<gene>
    <name evidence="1" type="ORF">PSDVSF_20430</name>
</gene>
<evidence type="ECO:0000313" key="1">
    <source>
        <dbReference type="EMBL" id="BCS88801.1"/>
    </source>
</evidence>
<evidence type="ECO:0000313" key="2">
    <source>
        <dbReference type="Proteomes" id="UP001053296"/>
    </source>
</evidence>
<protein>
    <submittedName>
        <fullName evidence="1">Uncharacterized protein</fullName>
    </submittedName>
</protein>
<name>A0ABN6EQW0_9BACT</name>
<dbReference type="RefSeq" id="WP_229590787.1">
    <property type="nucleotide sequence ID" value="NZ_AP024485.1"/>
</dbReference>
<sequence length="136" mass="15049">MVDAATNVAKVTDEIGDIWAKAPIERGKQIEDYLAGTEYKDWYRIGQEQGGYFPLVDFQKGNELRSLKTVDTTGSTWIKRMTDHIEDLGARGATIEGNSANMTLDLRVPRGQRSTALKALKNAADDSGVNLIVKEF</sequence>
<proteinExistence type="predicted"/>
<dbReference type="EMBL" id="AP024485">
    <property type="protein sequence ID" value="BCS88801.1"/>
    <property type="molecule type" value="Genomic_DNA"/>
</dbReference>
<organism evidence="1 2">
    <name type="scientific">Pseudodesulfovibrio sediminis</name>
    <dbReference type="NCBI Taxonomy" id="2810563"/>
    <lineage>
        <taxon>Bacteria</taxon>
        <taxon>Pseudomonadati</taxon>
        <taxon>Thermodesulfobacteriota</taxon>
        <taxon>Desulfovibrionia</taxon>
        <taxon>Desulfovibrionales</taxon>
        <taxon>Desulfovibrionaceae</taxon>
    </lineage>
</organism>
<keyword evidence="2" id="KW-1185">Reference proteome</keyword>
<reference evidence="1" key="1">
    <citation type="journal article" date="2022" name="Arch. Microbiol.">
        <title>Pseudodesulfovibrio sediminis sp. nov., a mesophilic and neutrophilic sulfate-reducing bacterium isolated from sediment of a brackish lake.</title>
        <authorList>
            <person name="Takahashi A."/>
            <person name="Kojima H."/>
            <person name="Watanabe M."/>
            <person name="Fukui M."/>
        </authorList>
    </citation>
    <scope>NUCLEOTIDE SEQUENCE</scope>
    <source>
        <strain evidence="1">SF6</strain>
    </source>
</reference>
<accession>A0ABN6EQW0</accession>
<dbReference type="Proteomes" id="UP001053296">
    <property type="component" value="Chromosome"/>
</dbReference>